<dbReference type="GO" id="GO:0001156">
    <property type="term" value="F:TFIIIC-class transcription factor complex binding"/>
    <property type="evidence" value="ECO:0007669"/>
    <property type="project" value="TreeGrafter"/>
</dbReference>
<dbReference type="Gramene" id="AUR62005990-RA">
    <property type="protein sequence ID" value="AUR62005990-RA:cds"/>
    <property type="gene ID" value="AUR62005990"/>
</dbReference>
<evidence type="ECO:0000259" key="2">
    <source>
        <dbReference type="SMART" id="SM00717"/>
    </source>
</evidence>
<feature type="region of interest" description="Disordered" evidence="1">
    <location>
        <begin position="279"/>
        <end position="312"/>
    </location>
</feature>
<dbReference type="EnsemblPlants" id="AUR62005990-RA">
    <property type="protein sequence ID" value="AUR62005990-RA:cds"/>
    <property type="gene ID" value="AUR62005990"/>
</dbReference>
<dbReference type="PANTHER" id="PTHR22929">
    <property type="entry name" value="RNA POLYMERASE III TRANSCRIPTION INITIATION FACTOR B"/>
    <property type="match status" value="1"/>
</dbReference>
<evidence type="ECO:0000313" key="4">
    <source>
        <dbReference type="Proteomes" id="UP000596660"/>
    </source>
</evidence>
<evidence type="ECO:0000313" key="3">
    <source>
        <dbReference type="EnsemblPlants" id="AUR62005990-RA:cds"/>
    </source>
</evidence>
<protein>
    <recommendedName>
        <fullName evidence="2">Myb-like domain-containing protein</fullName>
    </recommendedName>
</protein>
<dbReference type="InterPro" id="IPR001005">
    <property type="entry name" value="SANT/Myb"/>
</dbReference>
<feature type="compositionally biased region" description="Basic and acidic residues" evidence="1">
    <location>
        <begin position="211"/>
        <end position="221"/>
    </location>
</feature>
<dbReference type="GO" id="GO:0070898">
    <property type="term" value="P:RNA polymerase III preinitiation complex assembly"/>
    <property type="evidence" value="ECO:0007669"/>
    <property type="project" value="TreeGrafter"/>
</dbReference>
<dbReference type="Gene3D" id="1.10.10.60">
    <property type="entry name" value="Homeodomain-like"/>
    <property type="match status" value="1"/>
</dbReference>
<organism evidence="3 4">
    <name type="scientific">Chenopodium quinoa</name>
    <name type="common">Quinoa</name>
    <dbReference type="NCBI Taxonomy" id="63459"/>
    <lineage>
        <taxon>Eukaryota</taxon>
        <taxon>Viridiplantae</taxon>
        <taxon>Streptophyta</taxon>
        <taxon>Embryophyta</taxon>
        <taxon>Tracheophyta</taxon>
        <taxon>Spermatophyta</taxon>
        <taxon>Magnoliopsida</taxon>
        <taxon>eudicotyledons</taxon>
        <taxon>Gunneridae</taxon>
        <taxon>Pentapetalae</taxon>
        <taxon>Caryophyllales</taxon>
        <taxon>Chenopodiaceae</taxon>
        <taxon>Chenopodioideae</taxon>
        <taxon>Atripliceae</taxon>
        <taxon>Chenopodium</taxon>
    </lineage>
</organism>
<dbReference type="Proteomes" id="UP000596660">
    <property type="component" value="Unplaced"/>
</dbReference>
<dbReference type="Pfam" id="PF15963">
    <property type="entry name" value="Myb_DNA-bind_7"/>
    <property type="match status" value="1"/>
</dbReference>
<feature type="compositionally biased region" description="Polar residues" evidence="1">
    <location>
        <begin position="68"/>
        <end position="77"/>
    </location>
</feature>
<feature type="compositionally biased region" description="Basic and acidic residues" evidence="1">
    <location>
        <begin position="236"/>
        <end position="250"/>
    </location>
</feature>
<dbReference type="CDD" id="cd00167">
    <property type="entry name" value="SANT"/>
    <property type="match status" value="1"/>
</dbReference>
<proteinExistence type="predicted"/>
<reference evidence="3" key="2">
    <citation type="submission" date="2021-03" db="UniProtKB">
        <authorList>
            <consortium name="EnsemblPlants"/>
        </authorList>
    </citation>
    <scope>IDENTIFICATION</scope>
</reference>
<feature type="region of interest" description="Disordered" evidence="1">
    <location>
        <begin position="1"/>
        <end position="126"/>
    </location>
</feature>
<feature type="compositionally biased region" description="Polar residues" evidence="1">
    <location>
        <begin position="48"/>
        <end position="57"/>
    </location>
</feature>
<dbReference type="AlphaFoldDB" id="A0A803L2A1"/>
<feature type="region of interest" description="Disordered" evidence="1">
    <location>
        <begin position="457"/>
        <end position="478"/>
    </location>
</feature>
<dbReference type="InterPro" id="IPR009057">
    <property type="entry name" value="Homeodomain-like_sf"/>
</dbReference>
<evidence type="ECO:0000256" key="1">
    <source>
        <dbReference type="SAM" id="MobiDB-lite"/>
    </source>
</evidence>
<dbReference type="GO" id="GO:0000126">
    <property type="term" value="C:transcription factor TFIIIB complex"/>
    <property type="evidence" value="ECO:0007669"/>
    <property type="project" value="TreeGrafter"/>
</dbReference>
<feature type="compositionally biased region" description="Basic and acidic residues" evidence="1">
    <location>
        <begin position="357"/>
        <end position="373"/>
    </location>
</feature>
<dbReference type="InterPro" id="IPR039467">
    <property type="entry name" value="TFIIIB_B''_Myb"/>
</dbReference>
<feature type="region of interest" description="Disordered" evidence="1">
    <location>
        <begin position="351"/>
        <end position="417"/>
    </location>
</feature>
<reference evidence="3" key="1">
    <citation type="journal article" date="2017" name="Nature">
        <title>The genome of Chenopodium quinoa.</title>
        <authorList>
            <person name="Jarvis D.E."/>
            <person name="Ho Y.S."/>
            <person name="Lightfoot D.J."/>
            <person name="Schmoeckel S.M."/>
            <person name="Li B."/>
            <person name="Borm T.J.A."/>
            <person name="Ohyanagi H."/>
            <person name="Mineta K."/>
            <person name="Michell C.T."/>
            <person name="Saber N."/>
            <person name="Kharbatia N.M."/>
            <person name="Rupper R.R."/>
            <person name="Sharp A.R."/>
            <person name="Dally N."/>
            <person name="Boughton B.A."/>
            <person name="Woo Y.H."/>
            <person name="Gao G."/>
            <person name="Schijlen E.G.W.M."/>
            <person name="Guo X."/>
            <person name="Momin A.A."/>
            <person name="Negrao S."/>
            <person name="Al-Babili S."/>
            <person name="Gehring C."/>
            <person name="Roessner U."/>
            <person name="Jung C."/>
            <person name="Murphy K."/>
            <person name="Arold S.T."/>
            <person name="Gojobori T."/>
            <person name="van der Linden C.G."/>
            <person name="van Loo E.N."/>
            <person name="Jellen E.N."/>
            <person name="Maughan P.J."/>
            <person name="Tester M."/>
        </authorList>
    </citation>
    <scope>NUCLEOTIDE SEQUENCE [LARGE SCALE GENOMIC DNA]</scope>
    <source>
        <strain evidence="3">cv. PI 614886</strain>
    </source>
</reference>
<dbReference type="PANTHER" id="PTHR22929:SF0">
    <property type="entry name" value="TRANSCRIPTION FACTOR TFIIIB COMPONENT B'' HOMOLOG"/>
    <property type="match status" value="1"/>
</dbReference>
<dbReference type="SUPFAM" id="SSF46689">
    <property type="entry name" value="Homeodomain-like"/>
    <property type="match status" value="1"/>
</dbReference>
<sequence length="748" mass="83790">MDSLDDPFAEPVVAKAPAIDRFQPKAKPRPKKGPSVAVKATKEPPVTSVLQLNQSNDNVEKKLEDLKSSSLTENESSGLPAEAQEVSGSAVTGHSEIAGPSTKEAETPTANAPGVHSEKELSDFHSVSSASVSLLRPCNALAAPDQHEDQTFENQEVYKESMECGDDGDLQIDVEQLEAGDFSCLDSTDIMTEGAAASGTRAVKFKPKPKAQSDRRKKDSAEAVSHLPHSQNLPSESEHMTSDGSIHAREPNTVSDVVHMRLDGNFSLDPSVYQPDTVVSEDIDSLMPEKLPQQSGEDHREQNSYDALGSSAKSVDEGFLSAFEGNEDGYEPLDGINGGFNNIYSSYDKASDNSALNRDENNDGDHIGEETLQKKQPRKSKKVTVENNKPARKRKKATQELNESVEKPPKKFPRATRRKRCVDKSLLEAPEDELDLQRVPIRDLIILAEYKERQAKKEAAAAMPPPTSERNNNLSPEDLPYDDNETFDQDGDTYDNPSTLRVQKDTGYFNYQSFMTKETRARWTKQDTELFYQSLSQFGSDLSMIQQLFPGRTRHQIKLKYKKEERQNPMRVHDALTSRTQDISHFELVIKRLQEQAAQDEKIDNDDPVCVTGKDEGPEEVSNANEDVANAKQNEEAHVVDQESPKLHYSEDEDYDWSSYKNMRALDELRKLKLFFKDESSHGLSVSDLYELIQHADNVLPRLLNSFLAIYVFWFVIRAIIVLEVKLCYSLTEHFGDDDATQIDLDLD</sequence>
<feature type="domain" description="Myb-like" evidence="2">
    <location>
        <begin position="519"/>
        <end position="567"/>
    </location>
</feature>
<name>A0A803L2A1_CHEQI</name>
<accession>A0A803L2A1</accession>
<dbReference type="SMART" id="SM00717">
    <property type="entry name" value="SANT"/>
    <property type="match status" value="1"/>
</dbReference>
<keyword evidence="4" id="KW-1185">Reference proteome</keyword>
<feature type="region of interest" description="Disordered" evidence="1">
    <location>
        <begin position="200"/>
        <end position="256"/>
    </location>
</feature>
<feature type="compositionally biased region" description="Basic and acidic residues" evidence="1">
    <location>
        <begin position="58"/>
        <end position="67"/>
    </location>
</feature>